<evidence type="ECO:0008006" key="4">
    <source>
        <dbReference type="Google" id="ProtNLM"/>
    </source>
</evidence>
<protein>
    <recommendedName>
        <fullName evidence="4">Secreted protein</fullName>
    </recommendedName>
</protein>
<sequence length="93" mass="10936">MLCGQTYSVLITLSLVIFRTNSARISLWDEESRNGAWGNLPTSQLFPWRNSISHKQTRHFEHQKPRHHIVLRSANHFKNCYFSPIQCVLVEEQ</sequence>
<organism evidence="2 3">
    <name type="scientific">Onchocerca volvulus</name>
    <dbReference type="NCBI Taxonomy" id="6282"/>
    <lineage>
        <taxon>Eukaryota</taxon>
        <taxon>Metazoa</taxon>
        <taxon>Ecdysozoa</taxon>
        <taxon>Nematoda</taxon>
        <taxon>Chromadorea</taxon>
        <taxon>Rhabditida</taxon>
        <taxon>Spirurina</taxon>
        <taxon>Spiruromorpha</taxon>
        <taxon>Filarioidea</taxon>
        <taxon>Onchocercidae</taxon>
        <taxon>Onchocerca</taxon>
    </lineage>
</organism>
<dbReference type="EnsemblMetazoa" id="OVOC4350.1">
    <property type="protein sequence ID" value="OVOC4350.1"/>
    <property type="gene ID" value="WBGene00241159"/>
</dbReference>
<dbReference type="Proteomes" id="UP000024404">
    <property type="component" value="Unassembled WGS sequence"/>
</dbReference>
<dbReference type="EMBL" id="CMVM020000129">
    <property type="status" value="NOT_ANNOTATED_CDS"/>
    <property type="molecule type" value="Genomic_DNA"/>
</dbReference>
<proteinExistence type="predicted"/>
<accession>A0A8R1XV44</accession>
<keyword evidence="3" id="KW-1185">Reference proteome</keyword>
<evidence type="ECO:0000313" key="2">
    <source>
        <dbReference type="EnsemblMetazoa" id="OVOC4350.1"/>
    </source>
</evidence>
<evidence type="ECO:0000256" key="1">
    <source>
        <dbReference type="SAM" id="SignalP"/>
    </source>
</evidence>
<keyword evidence="1" id="KW-0732">Signal</keyword>
<evidence type="ECO:0000313" key="3">
    <source>
        <dbReference type="Proteomes" id="UP000024404"/>
    </source>
</evidence>
<feature type="chain" id="PRO_5035942553" description="Secreted protein" evidence="1">
    <location>
        <begin position="23"/>
        <end position="93"/>
    </location>
</feature>
<name>A0A8R1XV44_ONCVO</name>
<feature type="signal peptide" evidence="1">
    <location>
        <begin position="1"/>
        <end position="22"/>
    </location>
</feature>
<reference evidence="2" key="2">
    <citation type="submission" date="2022-06" db="UniProtKB">
        <authorList>
            <consortium name="EnsemblMetazoa"/>
        </authorList>
    </citation>
    <scope>IDENTIFICATION</scope>
</reference>
<dbReference type="AlphaFoldDB" id="A0A8R1XV44"/>
<reference evidence="3" key="1">
    <citation type="submission" date="2013-10" db="EMBL/GenBank/DDBJ databases">
        <title>Genome sequencing of Onchocerca volvulus.</title>
        <authorList>
            <person name="Cotton J."/>
            <person name="Tsai J."/>
            <person name="Stanley E."/>
            <person name="Tracey A."/>
            <person name="Holroyd N."/>
            <person name="Lustigman S."/>
            <person name="Berriman M."/>
        </authorList>
    </citation>
    <scope>NUCLEOTIDE SEQUENCE</scope>
</reference>